<protein>
    <submittedName>
        <fullName evidence="1">Uncharacterized protein</fullName>
    </submittedName>
</protein>
<organism evidence="1 2">
    <name type="scientific">Botryobasidium botryosum (strain FD-172 SS1)</name>
    <dbReference type="NCBI Taxonomy" id="930990"/>
    <lineage>
        <taxon>Eukaryota</taxon>
        <taxon>Fungi</taxon>
        <taxon>Dikarya</taxon>
        <taxon>Basidiomycota</taxon>
        <taxon>Agaricomycotina</taxon>
        <taxon>Agaricomycetes</taxon>
        <taxon>Cantharellales</taxon>
        <taxon>Botryobasidiaceae</taxon>
        <taxon>Botryobasidium</taxon>
    </lineage>
</organism>
<dbReference type="AlphaFoldDB" id="A0A067MHC9"/>
<dbReference type="Proteomes" id="UP000027195">
    <property type="component" value="Unassembled WGS sequence"/>
</dbReference>
<accession>A0A067MHC9</accession>
<name>A0A067MHC9_BOTB1</name>
<evidence type="ECO:0000313" key="1">
    <source>
        <dbReference type="EMBL" id="KDQ14130.1"/>
    </source>
</evidence>
<proteinExistence type="predicted"/>
<dbReference type="EMBL" id="KL198039">
    <property type="protein sequence ID" value="KDQ14130.1"/>
    <property type="molecule type" value="Genomic_DNA"/>
</dbReference>
<dbReference type="InParanoid" id="A0A067MHC9"/>
<reference evidence="2" key="1">
    <citation type="journal article" date="2014" name="Proc. Natl. Acad. Sci. U.S.A.">
        <title>Extensive sampling of basidiomycete genomes demonstrates inadequacy of the white-rot/brown-rot paradigm for wood decay fungi.</title>
        <authorList>
            <person name="Riley R."/>
            <person name="Salamov A.A."/>
            <person name="Brown D.W."/>
            <person name="Nagy L.G."/>
            <person name="Floudas D."/>
            <person name="Held B.W."/>
            <person name="Levasseur A."/>
            <person name="Lombard V."/>
            <person name="Morin E."/>
            <person name="Otillar R."/>
            <person name="Lindquist E.A."/>
            <person name="Sun H."/>
            <person name="LaButti K.M."/>
            <person name="Schmutz J."/>
            <person name="Jabbour D."/>
            <person name="Luo H."/>
            <person name="Baker S.E."/>
            <person name="Pisabarro A.G."/>
            <person name="Walton J.D."/>
            <person name="Blanchette R.A."/>
            <person name="Henrissat B."/>
            <person name="Martin F."/>
            <person name="Cullen D."/>
            <person name="Hibbett D.S."/>
            <person name="Grigoriev I.V."/>
        </authorList>
    </citation>
    <scope>NUCLEOTIDE SEQUENCE [LARGE SCALE GENOMIC DNA]</scope>
    <source>
        <strain evidence="2">FD-172 SS1</strain>
    </source>
</reference>
<gene>
    <name evidence="1" type="ORF">BOTBODRAFT_351537</name>
</gene>
<keyword evidence="2" id="KW-1185">Reference proteome</keyword>
<evidence type="ECO:0000313" key="2">
    <source>
        <dbReference type="Proteomes" id="UP000027195"/>
    </source>
</evidence>
<dbReference type="HOGENOM" id="CLU_1570371_0_0_1"/>
<sequence length="170" mass="18546">MTLPPAQPNGTQWRGHIPFAVSETVQSMRWLFALVRRPLSPPPLGWHKQTRCGTGRQVGVLRPSCSRFSFRGSLARGRSRSQIASLAIGSSGRCPFLVLCIARRCSATFPPYRVASHHTLSISSSPPVLSTLVFPDGVAPAVVVVQYPGDSSRTVPVVLAAKEDCWVRKR</sequence>